<sequence length="32" mass="3838">MLQFVCENRRISFSTLYKALKFRAHKKIFSCA</sequence>
<protein>
    <submittedName>
        <fullName evidence="1">Uncharacterized protein</fullName>
    </submittedName>
</protein>
<evidence type="ECO:0000313" key="1">
    <source>
        <dbReference type="EMBL" id="DAD69704.1"/>
    </source>
</evidence>
<reference evidence="1" key="1">
    <citation type="journal article" date="2021" name="Proc. Natl. Acad. Sci. U.S.A.">
        <title>A Catalog of Tens of Thousands of Viruses from Human Metagenomes Reveals Hidden Associations with Chronic Diseases.</title>
        <authorList>
            <person name="Tisza M.J."/>
            <person name="Buck C.B."/>
        </authorList>
    </citation>
    <scope>NUCLEOTIDE SEQUENCE</scope>
    <source>
        <strain evidence="1">CtFCq8</strain>
    </source>
</reference>
<proteinExistence type="predicted"/>
<dbReference type="EMBL" id="BK015854">
    <property type="protein sequence ID" value="DAD69704.1"/>
    <property type="molecule type" value="Genomic_DNA"/>
</dbReference>
<organism evidence="1">
    <name type="scientific">Myoviridae sp. ctFCq8</name>
    <dbReference type="NCBI Taxonomy" id="2827605"/>
    <lineage>
        <taxon>Viruses</taxon>
        <taxon>Duplodnaviria</taxon>
        <taxon>Heunggongvirae</taxon>
        <taxon>Uroviricota</taxon>
        <taxon>Caudoviricetes</taxon>
    </lineage>
</organism>
<name>A0A8S5LIK6_9CAUD</name>
<accession>A0A8S5LIK6</accession>